<protein>
    <recommendedName>
        <fullName evidence="5">DUF456 domain-containing protein</fullName>
    </recommendedName>
</protein>
<organism evidence="3 4">
    <name type="scientific">Natronobacterium haloterrestre</name>
    <name type="common">Halobiforma haloterrestris</name>
    <dbReference type="NCBI Taxonomy" id="148448"/>
    <lineage>
        <taxon>Archaea</taxon>
        <taxon>Methanobacteriati</taxon>
        <taxon>Methanobacteriota</taxon>
        <taxon>Stenosarchaea group</taxon>
        <taxon>Halobacteria</taxon>
        <taxon>Halobacteriales</taxon>
        <taxon>Natrialbaceae</taxon>
        <taxon>Natronobacterium</taxon>
    </lineage>
</organism>
<dbReference type="Proteomes" id="UP000199161">
    <property type="component" value="Unassembled WGS sequence"/>
</dbReference>
<reference evidence="4" key="1">
    <citation type="submission" date="2016-10" db="EMBL/GenBank/DDBJ databases">
        <authorList>
            <person name="Varghese N."/>
            <person name="Submissions S."/>
        </authorList>
    </citation>
    <scope>NUCLEOTIDE SEQUENCE [LARGE SCALE GENOMIC DNA]</scope>
    <source>
        <strain evidence="4">DSM 13078</strain>
    </source>
</reference>
<feature type="compositionally biased region" description="Acidic residues" evidence="1">
    <location>
        <begin position="96"/>
        <end position="106"/>
    </location>
</feature>
<accession>A0A1I1D6N4</accession>
<evidence type="ECO:0000313" key="4">
    <source>
        <dbReference type="Proteomes" id="UP000199161"/>
    </source>
</evidence>
<name>A0A1I1D6N4_NATHA</name>
<dbReference type="EMBL" id="FOKW01000001">
    <property type="protein sequence ID" value="SFB68748.1"/>
    <property type="molecule type" value="Genomic_DNA"/>
</dbReference>
<evidence type="ECO:0000256" key="1">
    <source>
        <dbReference type="SAM" id="MobiDB-lite"/>
    </source>
</evidence>
<evidence type="ECO:0008006" key="5">
    <source>
        <dbReference type="Google" id="ProtNLM"/>
    </source>
</evidence>
<sequence>MIPAGVRSIMSDRSDELTESRERESGDSRSTEDLLEETERLLEETEAGSGTGAETELGGASGVDDSSTAGLGSTPEVGSEPQPDPELDPGPSAAETDADSDSDPDDSSTLSRFVPSLPRPGLVSRGDLFSPKAFLALVLLIGAGLLAGGTVIPVAGRLIGMFAVAFLVGLLASKRRYLEMAAAGVLSSGLVTLVTDPLLAVAGNTQILLAVGATAGLATTVVGYYFGRDLRAGLSRDVD</sequence>
<feature type="transmembrane region" description="Helical" evidence="2">
    <location>
        <begin position="154"/>
        <end position="173"/>
    </location>
</feature>
<gene>
    <name evidence="3" type="ORF">SAMN05444422_101178</name>
</gene>
<keyword evidence="2" id="KW-0472">Membrane</keyword>
<feature type="transmembrane region" description="Helical" evidence="2">
    <location>
        <begin position="129"/>
        <end position="148"/>
    </location>
</feature>
<keyword evidence="2" id="KW-0812">Transmembrane</keyword>
<keyword evidence="4" id="KW-1185">Reference proteome</keyword>
<dbReference type="OrthoDB" id="242095at2157"/>
<feature type="region of interest" description="Disordered" evidence="1">
    <location>
        <begin position="1"/>
        <end position="116"/>
    </location>
</feature>
<dbReference type="AlphaFoldDB" id="A0A1I1D6N4"/>
<proteinExistence type="predicted"/>
<keyword evidence="2" id="KW-1133">Transmembrane helix</keyword>
<feature type="transmembrane region" description="Helical" evidence="2">
    <location>
        <begin position="180"/>
        <end position="201"/>
    </location>
</feature>
<feature type="transmembrane region" description="Helical" evidence="2">
    <location>
        <begin position="207"/>
        <end position="226"/>
    </location>
</feature>
<feature type="compositionally biased region" description="Basic and acidic residues" evidence="1">
    <location>
        <begin position="10"/>
        <end position="43"/>
    </location>
</feature>
<evidence type="ECO:0000256" key="2">
    <source>
        <dbReference type="SAM" id="Phobius"/>
    </source>
</evidence>
<evidence type="ECO:0000313" key="3">
    <source>
        <dbReference type="EMBL" id="SFB68748.1"/>
    </source>
</evidence>